<keyword evidence="1" id="KW-0175">Coiled coil</keyword>
<accession>A0A1T3MC95</accession>
<evidence type="ECO:0000313" key="3">
    <source>
        <dbReference type="Proteomes" id="UP000190813"/>
    </source>
</evidence>
<organism evidence="2 3">
    <name type="scientific">Elizabethkingia occulta</name>
    <dbReference type="NCBI Taxonomy" id="1867263"/>
    <lineage>
        <taxon>Bacteria</taxon>
        <taxon>Pseudomonadati</taxon>
        <taxon>Bacteroidota</taxon>
        <taxon>Flavobacteriia</taxon>
        <taxon>Flavobacteriales</taxon>
        <taxon>Weeksellaceae</taxon>
        <taxon>Elizabethkingia</taxon>
    </lineage>
</organism>
<sequence>MSFYQKISVIGSKYIGLPKLMRWGFNLSPMYRRSTARITSVSPDLLNVQIKLPISYKNRNYMGTIFGGSMFSAVDPIPMVQLINLLAHQYVVWDKSAQISFKRPGNVDLFAEFTYTKEELEQIIEQVERQNEIEIVKTTQLTNKSRTIVYCEVKKTIYIAGKAYYKMKRKEKTKL</sequence>
<dbReference type="RefSeq" id="WP_078772660.1">
    <property type="nucleotide sequence ID" value="NZ_CBCSBR010000010.1"/>
</dbReference>
<name>A0A1T3MC95_9FLAO</name>
<keyword evidence="3" id="KW-1185">Reference proteome</keyword>
<feature type="coiled-coil region" evidence="1">
    <location>
        <begin position="110"/>
        <end position="137"/>
    </location>
</feature>
<dbReference type="InterPro" id="IPR027961">
    <property type="entry name" value="DUF4442"/>
</dbReference>
<evidence type="ECO:0000256" key="1">
    <source>
        <dbReference type="SAM" id="Coils"/>
    </source>
</evidence>
<dbReference type="AlphaFoldDB" id="A0A1T3MC95"/>
<dbReference type="Proteomes" id="UP000190813">
    <property type="component" value="Unassembled WGS sequence"/>
</dbReference>
<dbReference type="Gene3D" id="3.10.129.10">
    <property type="entry name" value="Hotdog Thioesterase"/>
    <property type="match status" value="1"/>
</dbReference>
<proteinExistence type="predicted"/>
<evidence type="ECO:0000313" key="2">
    <source>
        <dbReference type="EMBL" id="OPC61920.1"/>
    </source>
</evidence>
<dbReference type="InterPro" id="IPR029069">
    <property type="entry name" value="HotDog_dom_sf"/>
</dbReference>
<gene>
    <name evidence="2" type="ORF">BAZ10_08575</name>
</gene>
<dbReference type="EMBL" id="MAHX01000018">
    <property type="protein sequence ID" value="OPC61920.1"/>
    <property type="molecule type" value="Genomic_DNA"/>
</dbReference>
<reference evidence="2 3" key="1">
    <citation type="submission" date="2016-06" db="EMBL/GenBank/DDBJ databases">
        <title>Revisiting the taxonomy of the Elizabethkingia Genus based on Whole-Genome Sequencing, Optical Mapping, and MALDI-TOF.</title>
        <authorList>
            <person name="Nicholson A.C."/>
        </authorList>
    </citation>
    <scope>NUCLEOTIDE SEQUENCE [LARGE SCALE GENOMIC DNA]</scope>
    <source>
        <strain evidence="2 3">G4070</strain>
    </source>
</reference>
<comment type="caution">
    <text evidence="2">The sequence shown here is derived from an EMBL/GenBank/DDBJ whole genome shotgun (WGS) entry which is preliminary data.</text>
</comment>
<protein>
    <submittedName>
        <fullName evidence="2">DUF4442 domain-containing protein</fullName>
    </submittedName>
</protein>
<dbReference type="Pfam" id="PF14539">
    <property type="entry name" value="DUF4442"/>
    <property type="match status" value="1"/>
</dbReference>
<dbReference type="SUPFAM" id="SSF54637">
    <property type="entry name" value="Thioesterase/thiol ester dehydrase-isomerase"/>
    <property type="match status" value="1"/>
</dbReference>